<proteinExistence type="predicted"/>
<reference evidence="1 2" key="1">
    <citation type="submission" date="2024-10" db="EMBL/GenBank/DDBJ databases">
        <title>The Natural Products Discovery Center: Release of the First 8490 Sequenced Strains for Exploring Actinobacteria Biosynthetic Diversity.</title>
        <authorList>
            <person name="Kalkreuter E."/>
            <person name="Kautsar S.A."/>
            <person name="Yang D."/>
            <person name="Bader C.D."/>
            <person name="Teijaro C.N."/>
            <person name="Fluegel L."/>
            <person name="Davis C.M."/>
            <person name="Simpson J.R."/>
            <person name="Lauterbach L."/>
            <person name="Steele A.D."/>
            <person name="Gui C."/>
            <person name="Meng S."/>
            <person name="Li G."/>
            <person name="Viehrig K."/>
            <person name="Ye F."/>
            <person name="Su P."/>
            <person name="Kiefer A.F."/>
            <person name="Nichols A."/>
            <person name="Cepeda A.J."/>
            <person name="Yan W."/>
            <person name="Fan B."/>
            <person name="Jiang Y."/>
            <person name="Adhikari A."/>
            <person name="Zheng C.-J."/>
            <person name="Schuster L."/>
            <person name="Cowan T.M."/>
            <person name="Smanski M.J."/>
            <person name="Chevrette M.G."/>
            <person name="De Carvalho L.P.S."/>
            <person name="Shen B."/>
        </authorList>
    </citation>
    <scope>NUCLEOTIDE SEQUENCE [LARGE SCALE GENOMIC DNA]</scope>
    <source>
        <strain evidence="1 2">NPDC048229</strain>
    </source>
</reference>
<evidence type="ECO:0000313" key="1">
    <source>
        <dbReference type="EMBL" id="MFG3188352.1"/>
    </source>
</evidence>
<accession>A0ABW7BLE8</accession>
<keyword evidence="2" id="KW-1185">Reference proteome</keyword>
<dbReference type="RefSeq" id="WP_392879824.1">
    <property type="nucleotide sequence ID" value="NZ_JBICZW010000003.1"/>
</dbReference>
<protein>
    <submittedName>
        <fullName evidence="1">Uncharacterized protein</fullName>
    </submittedName>
</protein>
<gene>
    <name evidence="1" type="ORF">ACGFYS_05375</name>
</gene>
<dbReference type="EMBL" id="JBICZW010000003">
    <property type="protein sequence ID" value="MFG3188352.1"/>
    <property type="molecule type" value="Genomic_DNA"/>
</dbReference>
<organism evidence="1 2">
    <name type="scientific">Streptomyces omiyaensis</name>
    <dbReference type="NCBI Taxonomy" id="68247"/>
    <lineage>
        <taxon>Bacteria</taxon>
        <taxon>Bacillati</taxon>
        <taxon>Actinomycetota</taxon>
        <taxon>Actinomycetes</taxon>
        <taxon>Kitasatosporales</taxon>
        <taxon>Streptomycetaceae</taxon>
        <taxon>Streptomyces</taxon>
    </lineage>
</organism>
<dbReference type="Proteomes" id="UP001604282">
    <property type="component" value="Unassembled WGS sequence"/>
</dbReference>
<evidence type="ECO:0000313" key="2">
    <source>
        <dbReference type="Proteomes" id="UP001604282"/>
    </source>
</evidence>
<sequence length="120" mass="13033">MRVGGGWNAYDTMTTLDSPNGALARDAAGVLWKHDVPAVAPAPPFTPKQRLQGDWKRYTALVGTGELGRDRSADLVARDASGQLWLHQGRRRTGPAWNPSLVPDTARTPVGGWNVYDLLV</sequence>
<name>A0ABW7BLE8_9ACTN</name>
<dbReference type="Gene3D" id="2.115.10.10">
    <property type="entry name" value="Tachylectin 2"/>
    <property type="match status" value="1"/>
</dbReference>
<comment type="caution">
    <text evidence="1">The sequence shown here is derived from an EMBL/GenBank/DDBJ whole genome shotgun (WGS) entry which is preliminary data.</text>
</comment>